<comment type="caution">
    <text evidence="3">The sequence shown here is derived from an EMBL/GenBank/DDBJ whole genome shotgun (WGS) entry which is preliminary data.</text>
</comment>
<dbReference type="InterPro" id="IPR038610">
    <property type="entry name" value="FliK-like_C_sf"/>
</dbReference>
<dbReference type="Proteomes" id="UP000093100">
    <property type="component" value="Unassembled WGS sequence"/>
</dbReference>
<dbReference type="Gene3D" id="3.30.750.140">
    <property type="match status" value="1"/>
</dbReference>
<feature type="compositionally biased region" description="Polar residues" evidence="1">
    <location>
        <begin position="1"/>
        <end position="46"/>
    </location>
</feature>
<gene>
    <name evidence="3" type="ORF">CFT12S02225_05660</name>
</gene>
<feature type="domain" description="Flagellar hook-length control protein-like C-terminal" evidence="2">
    <location>
        <begin position="421"/>
        <end position="500"/>
    </location>
</feature>
<feature type="compositionally biased region" description="Polar residues" evidence="1">
    <location>
        <begin position="313"/>
        <end position="324"/>
    </location>
</feature>
<feature type="compositionally biased region" description="Basic and acidic residues" evidence="1">
    <location>
        <begin position="299"/>
        <end position="312"/>
    </location>
</feature>
<dbReference type="RefSeq" id="WP_065841040.1">
    <property type="nucleotide sequence ID" value="NZ_LFLK01000005.1"/>
</dbReference>
<dbReference type="InterPro" id="IPR021136">
    <property type="entry name" value="Flagellar_hook_control-like_C"/>
</dbReference>
<evidence type="ECO:0000256" key="1">
    <source>
        <dbReference type="SAM" id="MobiDB-lite"/>
    </source>
</evidence>
<feature type="compositionally biased region" description="Polar residues" evidence="1">
    <location>
        <begin position="220"/>
        <end position="236"/>
    </location>
</feature>
<protein>
    <recommendedName>
        <fullName evidence="2">Flagellar hook-length control protein-like C-terminal domain-containing protein</fullName>
    </recommendedName>
</protein>
<sequence length="537" mass="60412">MQTLNALLNNTASSTVQTNQTKPSDTQESSNNSFLSMVINSVNKNENISEESSKNVVEQNAKKSKIDKKDEKIDSKSNSDEIKTEENLSEESLDKSGTSILEDADFMQILSLLEALNDGKKLDKFPDLSNTLAKFLSTEKNINEIKGAKSLQDIINLSNKFGLGLSNLKITKEDLATLKTEFKALEAKGFFKTQDTQIVLNEVTKQKIEKSLKIDKSDESTPSLTKLLQSTQTVDDTSSKKTKNKTETNNIKATTNAEDTINLKNTDKSKISAEQTEQKDSKKVDLNGEKNAIQNAKNIETELTKNDKHTKDTSSQTTNHTSQKNTKDTNVDDYLANIMQRAIKESSETKDKQIQTTISESFTKEKKTSGENDNMQNNSDQNDSQTSSNQSVKDLVANSKLQLKNAQVKQTFESFASNLQEKIAEYKPPVTRFHMTLNPTNLGEVEVTLINRGNNLHINFNSNNQTMQLFIQNQAEFKNSLVNMGFTELSMNFSDQNKNKEQGQNSKFKNYDDDFENVLNQNEDEQVILEVVVPRYF</sequence>
<name>A0AAX0HB00_CAMFE</name>
<feature type="region of interest" description="Disordered" evidence="1">
    <location>
        <begin position="219"/>
        <end position="332"/>
    </location>
</feature>
<dbReference type="AlphaFoldDB" id="A0AAX0HB00"/>
<evidence type="ECO:0000313" key="4">
    <source>
        <dbReference type="Proteomes" id="UP000093100"/>
    </source>
</evidence>
<proteinExistence type="predicted"/>
<feature type="compositionally biased region" description="Basic and acidic residues" evidence="1">
    <location>
        <begin position="67"/>
        <end position="86"/>
    </location>
</feature>
<dbReference type="EMBL" id="LFLK01000005">
    <property type="protein sequence ID" value="OCR90526.1"/>
    <property type="molecule type" value="Genomic_DNA"/>
</dbReference>
<accession>A0AAX0HB00</accession>
<dbReference type="Pfam" id="PF02120">
    <property type="entry name" value="Flg_hook"/>
    <property type="match status" value="1"/>
</dbReference>
<evidence type="ECO:0000313" key="3">
    <source>
        <dbReference type="EMBL" id="OCR90526.1"/>
    </source>
</evidence>
<feature type="compositionally biased region" description="Basic and acidic residues" evidence="1">
    <location>
        <begin position="265"/>
        <end position="288"/>
    </location>
</feature>
<feature type="compositionally biased region" description="Low complexity" evidence="1">
    <location>
        <begin position="372"/>
        <end position="391"/>
    </location>
</feature>
<feature type="compositionally biased region" description="Basic and acidic residues" evidence="1">
    <location>
        <begin position="344"/>
        <end position="353"/>
    </location>
</feature>
<reference evidence="3 4" key="1">
    <citation type="journal article" date="2016" name="Genome Biol. Evol.">
        <title>Comparative Genomics of Campylobacter fetus from Reptiles and Mammals Reveals Divergent Evolution in Host-Associated Lineages.</title>
        <authorList>
            <person name="Gilbert M.J."/>
            <person name="Miller W.G."/>
            <person name="Yee E."/>
            <person name="Zomer A.L."/>
            <person name="van der Graaf-van Bloois L."/>
            <person name="Fitzgerald C."/>
            <person name="Forbes K.J."/>
            <person name="Meric G."/>
            <person name="Sheppard S.K."/>
            <person name="Wagenaar J.A."/>
            <person name="Duim B."/>
        </authorList>
    </citation>
    <scope>NUCLEOTIDE SEQUENCE [LARGE SCALE GENOMIC DNA]</scope>
    <source>
        <strain evidence="3 4">12S02225-3</strain>
    </source>
</reference>
<feature type="region of interest" description="Disordered" evidence="1">
    <location>
        <begin position="344"/>
        <end position="391"/>
    </location>
</feature>
<feature type="compositionally biased region" description="Low complexity" evidence="1">
    <location>
        <begin position="247"/>
        <end position="258"/>
    </location>
</feature>
<evidence type="ECO:0000259" key="2">
    <source>
        <dbReference type="Pfam" id="PF02120"/>
    </source>
</evidence>
<feature type="region of interest" description="Disordered" evidence="1">
    <location>
        <begin position="1"/>
        <end position="94"/>
    </location>
</feature>
<organism evidence="3 4">
    <name type="scientific">Campylobacter fetus subsp. testudinum</name>
    <dbReference type="NCBI Taxonomy" id="1507806"/>
    <lineage>
        <taxon>Bacteria</taxon>
        <taxon>Pseudomonadati</taxon>
        <taxon>Campylobacterota</taxon>
        <taxon>Epsilonproteobacteria</taxon>
        <taxon>Campylobacterales</taxon>
        <taxon>Campylobacteraceae</taxon>
        <taxon>Campylobacter</taxon>
    </lineage>
</organism>